<evidence type="ECO:0000313" key="3">
    <source>
        <dbReference type="Proteomes" id="UP000069697"/>
    </source>
</evidence>
<gene>
    <name evidence="2" type="ORF">PAHA3_5369</name>
</gene>
<keyword evidence="1" id="KW-0472">Membrane</keyword>
<protein>
    <submittedName>
        <fullName evidence="2">Uncharacterized protein</fullName>
    </submittedName>
</protein>
<organism evidence="2 3">
    <name type="scientific">Paenibacillus amylolyticus</name>
    <dbReference type="NCBI Taxonomy" id="1451"/>
    <lineage>
        <taxon>Bacteria</taxon>
        <taxon>Bacillati</taxon>
        <taxon>Bacillota</taxon>
        <taxon>Bacilli</taxon>
        <taxon>Bacillales</taxon>
        <taxon>Paenibacillaceae</taxon>
        <taxon>Paenibacillus</taxon>
    </lineage>
</organism>
<comment type="caution">
    <text evidence="2">The sequence shown here is derived from an EMBL/GenBank/DDBJ whole genome shotgun (WGS) entry which is preliminary data.</text>
</comment>
<dbReference type="RefSeq" id="WP_062837614.1">
    <property type="nucleotide sequence ID" value="NZ_BCNV01000008.1"/>
</dbReference>
<feature type="transmembrane region" description="Helical" evidence="1">
    <location>
        <begin position="41"/>
        <end position="60"/>
    </location>
</feature>
<evidence type="ECO:0000256" key="1">
    <source>
        <dbReference type="SAM" id="Phobius"/>
    </source>
</evidence>
<keyword evidence="1" id="KW-0812">Transmembrane</keyword>
<keyword evidence="1" id="KW-1133">Transmembrane helix</keyword>
<dbReference type="AlphaFoldDB" id="A0A117I3E6"/>
<accession>A0A117I3E6</accession>
<dbReference type="EMBL" id="BCNV01000008">
    <property type="protein sequence ID" value="GAS85247.1"/>
    <property type="molecule type" value="Genomic_DNA"/>
</dbReference>
<reference evidence="2 3" key="1">
    <citation type="journal article" date="2016" name="Genome Announc.">
        <title>Draft Genome Sequence of Paenibacillus amylolyticus Heshi-A3, Isolated from Fermented Rice Bran in a Japanese Fermented Seafood Dish.</title>
        <authorList>
            <person name="Akuzawa S."/>
            <person name="Nagaoka J."/>
            <person name="Kanekatsu M."/>
            <person name="Kubota E."/>
            <person name="Ohtake R."/>
            <person name="Suzuki T."/>
            <person name="Kanesaki Y."/>
        </authorList>
    </citation>
    <scope>NUCLEOTIDE SEQUENCE [LARGE SCALE GENOMIC DNA]</scope>
    <source>
        <strain evidence="2 3">Heshi-A3</strain>
    </source>
</reference>
<sequence length="69" mass="7687">MIIMAVLFISAGLMFLVYPHSITDASEKQITERVIMSRWVGGSLIIMSCLFLIMGTIQLLDQASHHIGH</sequence>
<reference evidence="3" key="2">
    <citation type="submission" date="2016-01" db="EMBL/GenBank/DDBJ databases">
        <title>Draft Genome Sequence of Paenibacillus amylolyticus Heshi-A3 that Was Isolated from Fermented Rice Bran with Aging Salted Mackerel, Which Was Named Heshiko as Traditional Fermented Seafood in Japan.</title>
        <authorList>
            <person name="Akuzawa S."/>
            <person name="Nakagawa J."/>
            <person name="Kanekatsu T."/>
            <person name="Kubota E."/>
            <person name="Ohtake R."/>
            <person name="Suzuki T."/>
            <person name="Kanesaki Y."/>
        </authorList>
    </citation>
    <scope>NUCLEOTIDE SEQUENCE [LARGE SCALE GENOMIC DNA]</scope>
    <source>
        <strain evidence="3">Heshi-A3</strain>
    </source>
</reference>
<proteinExistence type="predicted"/>
<name>A0A117I3E6_PAEAM</name>
<evidence type="ECO:0000313" key="2">
    <source>
        <dbReference type="EMBL" id="GAS85247.1"/>
    </source>
</evidence>
<dbReference type="Proteomes" id="UP000069697">
    <property type="component" value="Unassembled WGS sequence"/>
</dbReference>